<evidence type="ECO:0000313" key="2">
    <source>
        <dbReference type="Proteomes" id="UP000652761"/>
    </source>
</evidence>
<name>A0A843UED6_COLES</name>
<protein>
    <submittedName>
        <fullName evidence="1">Uncharacterized protein</fullName>
    </submittedName>
</protein>
<organism evidence="1 2">
    <name type="scientific">Colocasia esculenta</name>
    <name type="common">Wild taro</name>
    <name type="synonym">Arum esculentum</name>
    <dbReference type="NCBI Taxonomy" id="4460"/>
    <lineage>
        <taxon>Eukaryota</taxon>
        <taxon>Viridiplantae</taxon>
        <taxon>Streptophyta</taxon>
        <taxon>Embryophyta</taxon>
        <taxon>Tracheophyta</taxon>
        <taxon>Spermatophyta</taxon>
        <taxon>Magnoliopsida</taxon>
        <taxon>Liliopsida</taxon>
        <taxon>Araceae</taxon>
        <taxon>Aroideae</taxon>
        <taxon>Colocasieae</taxon>
        <taxon>Colocasia</taxon>
    </lineage>
</organism>
<dbReference type="EMBL" id="NMUH01000588">
    <property type="protein sequence ID" value="MQL81791.1"/>
    <property type="molecule type" value="Genomic_DNA"/>
</dbReference>
<evidence type="ECO:0000313" key="1">
    <source>
        <dbReference type="EMBL" id="MQL81791.1"/>
    </source>
</evidence>
<keyword evidence="2" id="KW-1185">Reference proteome</keyword>
<sequence length="69" mass="7526">MLLLQRLRNWRLAIPRADGGQHSHSRLERKSLQCASIEVPSNLAPLSVSSGAGRGRKMSAFLVFDGLPA</sequence>
<dbReference type="AlphaFoldDB" id="A0A843UED6"/>
<comment type="caution">
    <text evidence="1">The sequence shown here is derived from an EMBL/GenBank/DDBJ whole genome shotgun (WGS) entry which is preliminary data.</text>
</comment>
<proteinExistence type="predicted"/>
<accession>A0A843UED6</accession>
<gene>
    <name evidence="1" type="ORF">Taro_014265</name>
</gene>
<dbReference type="Proteomes" id="UP000652761">
    <property type="component" value="Unassembled WGS sequence"/>
</dbReference>
<reference evidence="1" key="1">
    <citation type="submission" date="2017-07" db="EMBL/GenBank/DDBJ databases">
        <title>Taro Niue Genome Assembly and Annotation.</title>
        <authorList>
            <person name="Atibalentja N."/>
            <person name="Keating K."/>
            <person name="Fields C.J."/>
        </authorList>
    </citation>
    <scope>NUCLEOTIDE SEQUENCE</scope>
    <source>
        <strain evidence="1">Niue_2</strain>
        <tissue evidence="1">Leaf</tissue>
    </source>
</reference>